<sequence length="55" mass="6239">MDGVYCAGVRHRTRRETALKLVDPFACRTAEAMYEGAPYQIACELDVTLQVIQDY</sequence>
<gene>
    <name evidence="1" type="ORF">V8P97_02245</name>
</gene>
<proteinExistence type="predicted"/>
<dbReference type="RefSeq" id="WP_340468808.1">
    <property type="nucleotide sequence ID" value="NZ_JBANBB010000001.1"/>
</dbReference>
<reference evidence="1 2" key="1">
    <citation type="submission" date="2024-02" db="EMBL/GenBank/DDBJ databases">
        <title>Bifidobacterium honeyensis sp. nov., isolated from the comb honey.</title>
        <authorList>
            <person name="Liu W."/>
            <person name="Li Y."/>
        </authorList>
    </citation>
    <scope>NUCLEOTIDE SEQUENCE [LARGE SCALE GENOMIC DNA]</scope>
    <source>
        <strain evidence="1 2">IMAU50988</strain>
    </source>
</reference>
<dbReference type="EMBL" id="JBANBB010000001">
    <property type="protein sequence ID" value="MEK0306291.1"/>
    <property type="molecule type" value="Genomic_DNA"/>
</dbReference>
<evidence type="ECO:0000313" key="2">
    <source>
        <dbReference type="Proteomes" id="UP001373159"/>
    </source>
</evidence>
<keyword evidence="2" id="KW-1185">Reference proteome</keyword>
<organism evidence="1 2">
    <name type="scientific">Bifidobacterium favimelis</name>
    <dbReference type="NCBI Taxonomy" id="3122979"/>
    <lineage>
        <taxon>Bacteria</taxon>
        <taxon>Bacillati</taxon>
        <taxon>Actinomycetota</taxon>
        <taxon>Actinomycetes</taxon>
        <taxon>Bifidobacteriales</taxon>
        <taxon>Bifidobacteriaceae</taxon>
        <taxon>Bifidobacterium</taxon>
    </lineage>
</organism>
<name>A0ABU8ZNG8_9BIFI</name>
<comment type="caution">
    <text evidence="1">The sequence shown here is derived from an EMBL/GenBank/DDBJ whole genome shotgun (WGS) entry which is preliminary data.</text>
</comment>
<dbReference type="Proteomes" id="UP001373159">
    <property type="component" value="Unassembled WGS sequence"/>
</dbReference>
<protein>
    <recommendedName>
        <fullName evidence="3">Transposase</fullName>
    </recommendedName>
</protein>
<evidence type="ECO:0000313" key="1">
    <source>
        <dbReference type="EMBL" id="MEK0306291.1"/>
    </source>
</evidence>
<accession>A0ABU8ZNG8</accession>
<evidence type="ECO:0008006" key="3">
    <source>
        <dbReference type="Google" id="ProtNLM"/>
    </source>
</evidence>